<organism evidence="2 3">
    <name type="scientific">[Mycobacterium] kokjensenii</name>
    <dbReference type="NCBI Taxonomy" id="3064287"/>
    <lineage>
        <taxon>Bacteria</taxon>
        <taxon>Bacillati</taxon>
        <taxon>Actinomycetota</taxon>
        <taxon>Actinomycetes</taxon>
        <taxon>Mycobacteriales</taxon>
        <taxon>Mycobacteriaceae</taxon>
        <taxon>Mycolicibacter</taxon>
    </lineage>
</organism>
<sequence>MVYFFGMTGSFRAAATATAAVALISAAISGTPGARAQPDMHFFESPSGNIACLADADWVRCDIQERDWTPPPRPADCPSETGYGQGIVLEATGKPTFVCGGDTTFGGDARILDYGERESSTAYRCTSETTGIRCDNRDGHGFTIARESYDLF</sequence>
<dbReference type="Pfam" id="PF20341">
    <property type="entry name" value="DUF6636"/>
    <property type="match status" value="1"/>
</dbReference>
<evidence type="ECO:0008006" key="4">
    <source>
        <dbReference type="Google" id="ProtNLM"/>
    </source>
</evidence>
<dbReference type="Proteomes" id="UP001190336">
    <property type="component" value="Chromosome"/>
</dbReference>
<evidence type="ECO:0000313" key="3">
    <source>
        <dbReference type="Proteomes" id="UP001190336"/>
    </source>
</evidence>
<keyword evidence="3" id="KW-1185">Reference proteome</keyword>
<feature type="chain" id="PRO_5047120643" description="Ig-like domain-containing protein" evidence="1">
    <location>
        <begin position="37"/>
        <end position="152"/>
    </location>
</feature>
<protein>
    <recommendedName>
        <fullName evidence="4">Ig-like domain-containing protein</fullName>
    </recommendedName>
</protein>
<dbReference type="EMBL" id="OY726394">
    <property type="protein sequence ID" value="CAJ1504217.1"/>
    <property type="molecule type" value="Genomic_DNA"/>
</dbReference>
<feature type="signal peptide" evidence="1">
    <location>
        <begin position="1"/>
        <end position="36"/>
    </location>
</feature>
<keyword evidence="1" id="KW-0732">Signal</keyword>
<accession>A0ABN9NGC0</accession>
<proteinExistence type="predicted"/>
<dbReference type="InterPro" id="IPR046576">
    <property type="entry name" value="DUF6636"/>
</dbReference>
<gene>
    <name evidence="2" type="ORF">MU0083_003381</name>
</gene>
<evidence type="ECO:0000313" key="2">
    <source>
        <dbReference type="EMBL" id="CAJ1504217.1"/>
    </source>
</evidence>
<evidence type="ECO:0000256" key="1">
    <source>
        <dbReference type="SAM" id="SignalP"/>
    </source>
</evidence>
<reference evidence="2 3" key="1">
    <citation type="submission" date="2023-08" db="EMBL/GenBank/DDBJ databases">
        <authorList>
            <person name="Folkvardsen B D."/>
            <person name="Norman A."/>
        </authorList>
    </citation>
    <scope>NUCLEOTIDE SEQUENCE [LARGE SCALE GENOMIC DNA]</scope>
    <source>
        <strain evidence="2 3">Mu0083</strain>
    </source>
</reference>
<dbReference type="RefSeq" id="WP_308474073.1">
    <property type="nucleotide sequence ID" value="NZ_OY726394.1"/>
</dbReference>
<name>A0ABN9NGC0_9MYCO</name>